<name>A0ACC1JBR1_9FUNG</name>
<evidence type="ECO:0000313" key="2">
    <source>
        <dbReference type="Proteomes" id="UP001150603"/>
    </source>
</evidence>
<dbReference type="EMBL" id="JANBPW010001176">
    <property type="protein sequence ID" value="KAJ1945766.1"/>
    <property type="molecule type" value="Genomic_DNA"/>
</dbReference>
<gene>
    <name evidence="1" type="ORF">FBU59_002214</name>
</gene>
<proteinExistence type="predicted"/>
<dbReference type="Proteomes" id="UP001150603">
    <property type="component" value="Unassembled WGS sequence"/>
</dbReference>
<accession>A0ACC1JBR1</accession>
<comment type="caution">
    <text evidence="1">The sequence shown here is derived from an EMBL/GenBank/DDBJ whole genome shotgun (WGS) entry which is preliminary data.</text>
</comment>
<organism evidence="1 2">
    <name type="scientific">Linderina macrospora</name>
    <dbReference type="NCBI Taxonomy" id="4868"/>
    <lineage>
        <taxon>Eukaryota</taxon>
        <taxon>Fungi</taxon>
        <taxon>Fungi incertae sedis</taxon>
        <taxon>Zoopagomycota</taxon>
        <taxon>Kickxellomycotina</taxon>
        <taxon>Kickxellomycetes</taxon>
        <taxon>Kickxellales</taxon>
        <taxon>Kickxellaceae</taxon>
        <taxon>Linderina</taxon>
    </lineage>
</organism>
<reference evidence="1" key="1">
    <citation type="submission" date="2022-07" db="EMBL/GenBank/DDBJ databases">
        <title>Phylogenomic reconstructions and comparative analyses of Kickxellomycotina fungi.</title>
        <authorList>
            <person name="Reynolds N.K."/>
            <person name="Stajich J.E."/>
            <person name="Barry K."/>
            <person name="Grigoriev I.V."/>
            <person name="Crous P."/>
            <person name="Smith M.E."/>
        </authorList>
    </citation>
    <scope>NUCLEOTIDE SEQUENCE</scope>
    <source>
        <strain evidence="1">NRRL 5244</strain>
    </source>
</reference>
<evidence type="ECO:0000313" key="1">
    <source>
        <dbReference type="EMBL" id="KAJ1945766.1"/>
    </source>
</evidence>
<protein>
    <submittedName>
        <fullName evidence="1">Uncharacterized protein</fullName>
    </submittedName>
</protein>
<sequence>MEITEAPPFVDDDSLDDDKTPFEDELGIADEKALEENAPTAHGTVMPERNCGLFKSIAGVTCVVIGTGALQIPYAFSKTGWFGIAIVILSGGIGSYTGVLTIRCLYYKGTEGERLHSFPDIGYAAFGRWGRYATQFFNYMYTLGTACLYIILAGQFIFQMLSPLGVNVTKKVWMILVAIIMWIPVALVKSMTEAAFMTISGLVASIIVILIATTMSFLFPYAKVNPNEVPANHDFVIAAGIPVALSSIVFSFAGSVVYPHVEATMAHPKQWPRVMCIAMSMCAIMYLIIGISGYWAYGSKVQTPVLDSIPTGAPNTIAKIMITLHVIVAAPIMLLSFYLEIENAWMITPERLGKKREFTVRLVYRSVVVVAVCGVALAIPYFSDFLELISSIACVTMFALLPITCYVKLYGFKVVRWYEAIWMAFVLILGMVASIWGSVDAIKSLIHDITK</sequence>
<keyword evidence="2" id="KW-1185">Reference proteome</keyword>